<reference evidence="1" key="1">
    <citation type="submission" date="2014-09" db="EMBL/GenBank/DDBJ databases">
        <authorList>
            <person name="Magalhaes I.L.F."/>
            <person name="Oliveira U."/>
            <person name="Santos F.R."/>
            <person name="Vidigal T.H.D.A."/>
            <person name="Brescovit A.D."/>
            <person name="Santos A.J."/>
        </authorList>
    </citation>
    <scope>NUCLEOTIDE SEQUENCE</scope>
    <source>
        <tissue evidence="1">Shoot tissue taken approximately 20 cm above the soil surface</tissue>
    </source>
</reference>
<reference evidence="1" key="2">
    <citation type="journal article" date="2015" name="Data Brief">
        <title>Shoot transcriptome of the giant reed, Arundo donax.</title>
        <authorList>
            <person name="Barrero R.A."/>
            <person name="Guerrero F.D."/>
            <person name="Moolhuijzen P."/>
            <person name="Goolsby J.A."/>
            <person name="Tidwell J."/>
            <person name="Bellgard S.E."/>
            <person name="Bellgard M.I."/>
        </authorList>
    </citation>
    <scope>NUCLEOTIDE SEQUENCE</scope>
    <source>
        <tissue evidence="1">Shoot tissue taken approximately 20 cm above the soil surface</tissue>
    </source>
</reference>
<protein>
    <submittedName>
        <fullName evidence="1">Uncharacterized protein</fullName>
    </submittedName>
</protein>
<evidence type="ECO:0000313" key="1">
    <source>
        <dbReference type="EMBL" id="JAD25792.1"/>
    </source>
</evidence>
<proteinExistence type="predicted"/>
<dbReference type="EMBL" id="GBRH01272103">
    <property type="protein sequence ID" value="JAD25792.1"/>
    <property type="molecule type" value="Transcribed_RNA"/>
</dbReference>
<sequence length="59" mass="6784">MDHILSRITAKILLNQVNLLYLEVGKRHGMGPPQTQTEQLSETKIKKKCGGIMEQKHIW</sequence>
<dbReference type="AlphaFoldDB" id="A0A0A8YT95"/>
<organism evidence="1">
    <name type="scientific">Arundo donax</name>
    <name type="common">Giant reed</name>
    <name type="synonym">Donax arundinaceus</name>
    <dbReference type="NCBI Taxonomy" id="35708"/>
    <lineage>
        <taxon>Eukaryota</taxon>
        <taxon>Viridiplantae</taxon>
        <taxon>Streptophyta</taxon>
        <taxon>Embryophyta</taxon>
        <taxon>Tracheophyta</taxon>
        <taxon>Spermatophyta</taxon>
        <taxon>Magnoliopsida</taxon>
        <taxon>Liliopsida</taxon>
        <taxon>Poales</taxon>
        <taxon>Poaceae</taxon>
        <taxon>PACMAD clade</taxon>
        <taxon>Arundinoideae</taxon>
        <taxon>Arundineae</taxon>
        <taxon>Arundo</taxon>
    </lineage>
</organism>
<accession>A0A0A8YT95</accession>
<name>A0A0A8YT95_ARUDO</name>